<dbReference type="EMBL" id="CCYD01000041">
    <property type="protein sequence ID" value="CEG35363.1"/>
    <property type="molecule type" value="Genomic_DNA"/>
</dbReference>
<dbReference type="PANTHER" id="PTHR11851:SF49">
    <property type="entry name" value="MITOCHONDRIAL-PROCESSING PEPTIDASE SUBUNIT ALPHA"/>
    <property type="match status" value="1"/>
</dbReference>
<dbReference type="OrthoDB" id="10251424at2759"/>
<feature type="domain" description="Peptidase M16 C-terminal" evidence="7">
    <location>
        <begin position="253"/>
        <end position="446"/>
    </location>
</feature>
<organism evidence="8 9">
    <name type="scientific">Plasmopara halstedii</name>
    <name type="common">Downy mildew of sunflower</name>
    <dbReference type="NCBI Taxonomy" id="4781"/>
    <lineage>
        <taxon>Eukaryota</taxon>
        <taxon>Sar</taxon>
        <taxon>Stramenopiles</taxon>
        <taxon>Oomycota</taxon>
        <taxon>Peronosporomycetes</taxon>
        <taxon>Peronosporales</taxon>
        <taxon>Peronosporaceae</taxon>
        <taxon>Plasmopara</taxon>
    </lineage>
</organism>
<dbReference type="GO" id="GO:0004222">
    <property type="term" value="F:metalloendopeptidase activity"/>
    <property type="evidence" value="ECO:0007669"/>
    <property type="project" value="InterPro"/>
</dbReference>
<dbReference type="GO" id="GO:0046872">
    <property type="term" value="F:metal ion binding"/>
    <property type="evidence" value="ECO:0007669"/>
    <property type="project" value="InterPro"/>
</dbReference>
<dbReference type="Pfam" id="PF05193">
    <property type="entry name" value="Peptidase_M16_C"/>
    <property type="match status" value="1"/>
</dbReference>
<dbReference type="Gene3D" id="3.30.830.10">
    <property type="entry name" value="Metalloenzyme, LuxS/M16 peptidase-like"/>
    <property type="match status" value="2"/>
</dbReference>
<evidence type="ECO:0000256" key="1">
    <source>
        <dbReference type="ARBA" id="ARBA00002123"/>
    </source>
</evidence>
<dbReference type="Pfam" id="PF00675">
    <property type="entry name" value="Peptidase_M16"/>
    <property type="match status" value="1"/>
</dbReference>
<evidence type="ECO:0000313" key="9">
    <source>
        <dbReference type="Proteomes" id="UP000054928"/>
    </source>
</evidence>
<keyword evidence="9" id="KW-1185">Reference proteome</keyword>
<evidence type="ECO:0000256" key="4">
    <source>
        <dbReference type="ARBA" id="ARBA00032315"/>
    </source>
</evidence>
<dbReference type="RefSeq" id="XP_024571732.1">
    <property type="nucleotide sequence ID" value="XM_024723347.1"/>
</dbReference>
<reference evidence="9" key="1">
    <citation type="submission" date="2014-09" db="EMBL/GenBank/DDBJ databases">
        <authorList>
            <person name="Sharma Rahul"/>
            <person name="Thines Marco"/>
        </authorList>
    </citation>
    <scope>NUCLEOTIDE SEQUENCE [LARGE SCALE GENOMIC DNA]</scope>
</reference>
<dbReference type="PROSITE" id="PS00143">
    <property type="entry name" value="INSULINASE"/>
    <property type="match status" value="1"/>
</dbReference>
<feature type="domain" description="Peptidase M16 N-terminal" evidence="6">
    <location>
        <begin position="99"/>
        <end position="246"/>
    </location>
</feature>
<dbReference type="GO" id="GO:0005739">
    <property type="term" value="C:mitochondrion"/>
    <property type="evidence" value="ECO:0007669"/>
    <property type="project" value="TreeGrafter"/>
</dbReference>
<dbReference type="PANTHER" id="PTHR11851">
    <property type="entry name" value="METALLOPROTEASE"/>
    <property type="match status" value="1"/>
</dbReference>
<evidence type="ECO:0000259" key="7">
    <source>
        <dbReference type="Pfam" id="PF05193"/>
    </source>
</evidence>
<dbReference type="GeneID" id="36404544"/>
<protein>
    <recommendedName>
        <fullName evidence="3">Alpha-MPP</fullName>
    </recommendedName>
    <alternativeName>
        <fullName evidence="4">Inactive zinc metalloprotease alpha</fullName>
    </alternativeName>
</protein>
<dbReference type="InterPro" id="IPR001431">
    <property type="entry name" value="Pept_M16_Zn_BS"/>
</dbReference>
<dbReference type="SUPFAM" id="SSF63411">
    <property type="entry name" value="LuxS/MPP-like metallohydrolase"/>
    <property type="match status" value="2"/>
</dbReference>
<dbReference type="STRING" id="4781.A0A0N7L3A9"/>
<evidence type="ECO:0000313" key="8">
    <source>
        <dbReference type="EMBL" id="CEG35363.1"/>
    </source>
</evidence>
<dbReference type="InterPro" id="IPR011765">
    <property type="entry name" value="Pept_M16_N"/>
</dbReference>
<evidence type="ECO:0000256" key="2">
    <source>
        <dbReference type="ARBA" id="ARBA00007261"/>
    </source>
</evidence>
<proteinExistence type="inferred from homology"/>
<dbReference type="FunFam" id="3.30.830.10:FF:000059">
    <property type="entry name" value="Mitochondrial-processing peptidase subunit alpha-1"/>
    <property type="match status" value="1"/>
</dbReference>
<accession>A0A0N7L3A9</accession>
<dbReference type="OMA" id="LKYHHSP"/>
<dbReference type="InterPro" id="IPR011249">
    <property type="entry name" value="Metalloenz_LuxS/M16"/>
</dbReference>
<dbReference type="InterPro" id="IPR007863">
    <property type="entry name" value="Peptidase_M16_C"/>
</dbReference>
<evidence type="ECO:0000256" key="3">
    <source>
        <dbReference type="ARBA" id="ARBA00030006"/>
    </source>
</evidence>
<name>A0A0N7L3A9_PLAHL</name>
<evidence type="ECO:0000256" key="5">
    <source>
        <dbReference type="RuleBase" id="RU004447"/>
    </source>
</evidence>
<evidence type="ECO:0000259" key="6">
    <source>
        <dbReference type="Pfam" id="PF00675"/>
    </source>
</evidence>
<dbReference type="GO" id="GO:0006508">
    <property type="term" value="P:proteolysis"/>
    <property type="evidence" value="ECO:0007669"/>
    <property type="project" value="InterPro"/>
</dbReference>
<comment type="function">
    <text evidence="1">Substrate recognition and binding subunit of the essential mitochondrial processing protease (MPP), which cleaves the mitochondrial sequence off newly imported precursors proteins.</text>
</comment>
<dbReference type="Proteomes" id="UP000054928">
    <property type="component" value="Unassembled WGS sequence"/>
</dbReference>
<dbReference type="InterPro" id="IPR050361">
    <property type="entry name" value="MPP/UQCRC_Complex"/>
</dbReference>
<dbReference type="AlphaFoldDB" id="A0A0N7L3A9"/>
<comment type="similarity">
    <text evidence="2 5">Belongs to the peptidase M16 family.</text>
</comment>
<sequence>MVSLRSLKALRRTVDRSVKLSVNHVARHHSLPLTLRSFSQAHTPSTTVDPTDILRPELPKNFKSQLSLEKELSGLPKLKPASQLEAPQTQISVLPSGLRVISQETYGQAATLGIFIDTGSRFEDDDSVGVSHLLEHLGFKSTTSRTHAQLVREFEDIGALTTSSCGREQIIYTIDLLRDNVEKGLVLLADAILNVNLVPEELEGIKAIMRIQTEDLLDNAPAMLQEFIHAAAYGPDTSLGRPLQCPLDKIDALTVDKVKKFRDEHFVAQKMVLAGSGVDHTRLVESAEKLFANVRIAPAGTKMATPSSPETLEPVIYTGGLYPLSKPDSEFSYAALAFPTGGWHHEDLVPICVLHTLLGGGDSFSAGGPGKGMYSRLYTSVLNRFYWVESAFAFSSIHADVSLLGIYGACLPSHTSNLVALLCNQMLSVANRPVDAIELGRAKNQLKSSVLMNLESRMILYEDIGRQLLTYGERESPESVCAKIDQVTAADLQRVVREAMQNPPSLVYSGDIAQFPQYQQVVAGIKEGLSE</sequence>